<feature type="compositionally biased region" description="Basic and acidic residues" evidence="2">
    <location>
        <begin position="1766"/>
        <end position="1776"/>
    </location>
</feature>
<dbReference type="OrthoDB" id="376720at2759"/>
<dbReference type="Pfam" id="PF16830">
    <property type="entry name" value="NBD94"/>
    <property type="match status" value="1"/>
</dbReference>
<dbReference type="VEuPathDB" id="PlasmoDB:C922_01457"/>
<feature type="coiled-coil region" evidence="1">
    <location>
        <begin position="1221"/>
        <end position="1255"/>
    </location>
</feature>
<evidence type="ECO:0000256" key="2">
    <source>
        <dbReference type="SAM" id="MobiDB-lite"/>
    </source>
</evidence>
<dbReference type="InterPro" id="IPR031789">
    <property type="entry name" value="NBD94"/>
</dbReference>
<dbReference type="RefSeq" id="XP_008815282.1">
    <property type="nucleotide sequence ID" value="XM_008817060.1"/>
</dbReference>
<feature type="coiled-coil region" evidence="1">
    <location>
        <begin position="493"/>
        <end position="567"/>
    </location>
</feature>
<dbReference type="EMBL" id="KI965464">
    <property type="protein sequence ID" value="EUD67845.1"/>
    <property type="molecule type" value="Genomic_DNA"/>
</dbReference>
<feature type="coiled-coil region" evidence="1">
    <location>
        <begin position="432"/>
        <end position="466"/>
    </location>
</feature>
<feature type="coiled-coil region" evidence="1">
    <location>
        <begin position="1478"/>
        <end position="1505"/>
    </location>
</feature>
<reference evidence="4 5" key="1">
    <citation type="submission" date="2013-02" db="EMBL/GenBank/DDBJ databases">
        <title>The Genome Sequence of Plasmodium inui San Antonio 1.</title>
        <authorList>
            <consortium name="The Broad Institute Genome Sequencing Platform"/>
            <consortium name="The Broad Institute Genome Sequencing Center for Infectious Disease"/>
            <person name="Neafsey D."/>
            <person name="Cheeseman I."/>
            <person name="Volkman S."/>
            <person name="Adams J."/>
            <person name="Walker B."/>
            <person name="Young S.K."/>
            <person name="Zeng Q."/>
            <person name="Gargeya S."/>
            <person name="Fitzgerald M."/>
            <person name="Haas B."/>
            <person name="Abouelleil A."/>
            <person name="Alvarado L."/>
            <person name="Arachchi H.M."/>
            <person name="Berlin A.M."/>
            <person name="Chapman S.B."/>
            <person name="Dewar J."/>
            <person name="Goldberg J."/>
            <person name="Griggs A."/>
            <person name="Gujja S."/>
            <person name="Hansen M."/>
            <person name="Howarth C."/>
            <person name="Imamovic A."/>
            <person name="Larimer J."/>
            <person name="McCowan C."/>
            <person name="Murphy C."/>
            <person name="Neiman D."/>
            <person name="Pearson M."/>
            <person name="Priest M."/>
            <person name="Roberts A."/>
            <person name="Saif S."/>
            <person name="Shea T."/>
            <person name="Sisk P."/>
            <person name="Sykes S."/>
            <person name="Wortman J."/>
            <person name="Nusbaum C."/>
            <person name="Birren B."/>
        </authorList>
    </citation>
    <scope>NUCLEOTIDE SEQUENCE [LARGE SCALE GENOMIC DNA]</scope>
    <source>
        <strain evidence="4 5">San Antonio 1</strain>
    </source>
</reference>
<accession>W7A840</accession>
<feature type="domain" description="NBD94" evidence="3">
    <location>
        <begin position="300"/>
        <end position="387"/>
    </location>
</feature>
<organism evidence="4 5">
    <name type="scientific">Plasmodium inui San Antonio 1</name>
    <dbReference type="NCBI Taxonomy" id="1237626"/>
    <lineage>
        <taxon>Eukaryota</taxon>
        <taxon>Sar</taxon>
        <taxon>Alveolata</taxon>
        <taxon>Apicomplexa</taxon>
        <taxon>Aconoidasida</taxon>
        <taxon>Haemosporida</taxon>
        <taxon>Plasmodiidae</taxon>
        <taxon>Plasmodium</taxon>
        <taxon>Plasmodium (Plasmodium)</taxon>
    </lineage>
</organism>
<dbReference type="GeneID" id="20036731"/>
<dbReference type="Proteomes" id="UP000030640">
    <property type="component" value="Unassembled WGS sequence"/>
</dbReference>
<feature type="region of interest" description="Disordered" evidence="2">
    <location>
        <begin position="1742"/>
        <end position="1780"/>
    </location>
</feature>
<evidence type="ECO:0000313" key="5">
    <source>
        <dbReference type="Proteomes" id="UP000030640"/>
    </source>
</evidence>
<evidence type="ECO:0000259" key="3">
    <source>
        <dbReference type="Pfam" id="PF16830"/>
    </source>
</evidence>
<protein>
    <recommendedName>
        <fullName evidence="3">NBD94 domain-containing protein</fullName>
    </recommendedName>
</protein>
<sequence length="1847" mass="213142">MQKLETYNSKTYKRTETSLKEFNTKIENLEMEKLQGELRTHKESVSSTINEIENTKKVIDTLKSLNILRKNSNENLQSILKIKKSKNDLVQRIDNHIQALNSYNIIEEKERSSLLNTLNKEKNNIETEIRQASISKLEDNEKAVQNYCENEKSNIDKGIVTHSGDLEQYKTQCHNTEIEINKLNANYEVLEKKIDELVKDQHSQIIILVDKLITTRETEINEKIELNLNSLKDIKTKLDLFNFDETVKNNINVTIQSKINAFKEQVKNTLQNIDNEIGKINGIKQKYDAYMAVFKKEKDQTPEFRKKKEKMEEIYKQMKESTLDQLHQVEKEITILNQVKQFQMEHTRILIHHAVHMINEESAKAKSVIGDIELAKSEIDKIKLKTEQLKQNMNNFEYEKYYDKATQSNTRINEFSKNATKDKEEADKSEDINEIKLIKEKINGNLQQLKAEYNSMEEIRKQINSMKGLLLLNNSETIAKEILNNTQDALSFSQEAASELKKSNELLKEIEAQIARAKEHKGKIDITLEDEQINSEVNKIELIKHEIVNKKKEMESYLAKIKEYKDKCTTKISISNRGKEKIEFMKTVKKNMERSSNKDDMIEVNENIGKSEQYLKDILALETKAANSVELFMQYEQTINNTFQQAEILGIETKSKKKFNKATEIMEEIKKHNAEIQTKGNDLQGTLNQLKEPQNTDDAEDELNNETSTKAKVLIQINLERVKYNLSQVAQIKQEGDDIFKRATGTILSLSETSQNKDGKTLVTVKKDESKYIEYLSQKTTDKNLIVSEMNKLNGISSNIVSIGKELNESRKNYEIGLLQKIDQISKSRKPNMDLKKESINSTMSYFSSLFTGLDSSQYNFNKNIDYYQQKMKEIHDKFHESLNKIRENLKKASEEDTNYTLANELRREAQQERAKLISTEEEAIKYIESIKKLESIRFINHVKENLDKIYTLIKKEKLRINEGHEFIKQLVESIEKADNYGDVSEKLEQAKRKNAELGTIMLSTHKKTVKQMLEHIVSSANFINVKVIPELPLTESHANEAVELKFQPNGKITLETRNLSSSVTELDFQKNIEQAYNLALEIHKCANDIDAQQTRNKQLMITVKDLHDKIKFIEELKNKIKITRSNENDVSGKIMGNSDNIEELDKLSCSEKSYDKILEKAHQIKLENIRDSFNEGKRDEDIDFKLKNMKEAIVTSQTSLKTLGQEVEGLLAKETNAENLQAKSAQIEAVDNKIRSIEQNIASLNTSLDKLLKRGRECEIASYTSFRDSVKSKIDAEEEIIDNMQKHVSQYLTYVEDNYNSTVKDVLTLNEHFNSNMVTDHAATYFEKSNKTSEELSTVVDQSRGIINNIKNALIEVNEETEFTSLENSAQEIEKLYSTLHDKKNAMNEIYKASILVKWQEIKSDAGKYTDMAKIFNSVLDTQKSRITNNNSSVTRLKGIINVQLKDLEAADTTFTLESINTFYEISDKIKTSIDELEKLQQINRQEHNNVETHKEQIAHLLNRRDNLKSGVKVYGDDAYLKKLGGDILNQVMNNIRNTNEELSNSDELYIKLMEKLDENDELCKNNYTENYVSQVLQKMKDLEKRFKQNVPEKEKVLQIESNLNEINSIFGEIKKSYNVDEFVMNMYRQINAEKESVRDQTNIEKIKLAIQNITNNNEEVKTYLSKFITTLQRINIIKKDIDDLFSSLSTNNTNAKGDAERYVNHSVEIINEISSHISKITELKNYAEGVITELEQVSKLIRPPANDSNDETQGSSSEDDSTHDDDSQSDDHSKGKGAYEGTRLAVGTIIFLFVISEVVLLSRGHNADQEKEYHEHGYHQAFEGDDDYNIHDEEEAIKICFNDSD</sequence>
<feature type="coiled-coil region" evidence="1">
    <location>
        <begin position="372"/>
        <end position="399"/>
    </location>
</feature>
<gene>
    <name evidence="4" type="ORF">C922_01457</name>
</gene>
<feature type="coiled-coil region" evidence="1">
    <location>
        <begin position="876"/>
        <end position="923"/>
    </location>
</feature>
<keyword evidence="1" id="KW-0175">Coiled coil</keyword>
<evidence type="ECO:0000256" key="1">
    <source>
        <dbReference type="SAM" id="Coils"/>
    </source>
</evidence>
<feature type="coiled-coil region" evidence="1">
    <location>
        <begin position="12"/>
        <end position="51"/>
    </location>
</feature>
<name>W7A840_9APIC</name>
<keyword evidence="5" id="KW-1185">Reference proteome</keyword>
<evidence type="ECO:0000313" key="4">
    <source>
        <dbReference type="EMBL" id="EUD67845.1"/>
    </source>
</evidence>
<proteinExistence type="predicted"/>
<feature type="coiled-coil region" evidence="1">
    <location>
        <begin position="166"/>
        <end position="200"/>
    </location>
</feature>